<dbReference type="EMBL" id="JACICY010000026">
    <property type="protein sequence ID" value="MBB3862839.1"/>
    <property type="molecule type" value="Genomic_DNA"/>
</dbReference>
<feature type="region of interest" description="Disordered" evidence="1">
    <location>
        <begin position="1"/>
        <end position="38"/>
    </location>
</feature>
<reference evidence="3 4" key="1">
    <citation type="submission" date="2020-08" db="EMBL/GenBank/DDBJ databases">
        <title>Genomic Encyclopedia of Type Strains, Phase IV (KMG-IV): sequencing the most valuable type-strain genomes for metagenomic binning, comparative biology and taxonomic classification.</title>
        <authorList>
            <person name="Goeker M."/>
        </authorList>
    </citation>
    <scope>NUCLEOTIDE SEQUENCE [LARGE SCALE GENOMIC DNA]</scope>
    <source>
        <strain evidence="3 4">DSM 14552</strain>
    </source>
</reference>
<sequence length="80" mass="8438">MLDRAMTSGEPAPAIAPVDSPQRTAPSGRQGTKLIGGHFPPEVSTQLRILAAEEGTTVQKLLGEALDDLFVKKGRSRIVG</sequence>
<evidence type="ECO:0000313" key="3">
    <source>
        <dbReference type="EMBL" id="MBB3862839.1"/>
    </source>
</evidence>
<feature type="compositionally biased region" description="Polar residues" evidence="1">
    <location>
        <begin position="21"/>
        <end position="30"/>
    </location>
</feature>
<proteinExistence type="predicted"/>
<protein>
    <recommendedName>
        <fullName evidence="2">Antitoxin-like ribbon-helix-helix domain-containing protein</fullName>
    </recommendedName>
</protein>
<gene>
    <name evidence="3" type="ORF">GGQ88_004142</name>
</gene>
<dbReference type="Pfam" id="PF20605">
    <property type="entry name" value="Antitox_RHH"/>
    <property type="match status" value="1"/>
</dbReference>
<evidence type="ECO:0000259" key="2">
    <source>
        <dbReference type="Pfam" id="PF20605"/>
    </source>
</evidence>
<evidence type="ECO:0000313" key="4">
    <source>
        <dbReference type="Proteomes" id="UP000562395"/>
    </source>
</evidence>
<dbReference type="Proteomes" id="UP000562395">
    <property type="component" value="Unassembled WGS sequence"/>
</dbReference>
<keyword evidence="4" id="KW-1185">Reference proteome</keyword>
<evidence type="ECO:0000256" key="1">
    <source>
        <dbReference type="SAM" id="MobiDB-lite"/>
    </source>
</evidence>
<organism evidence="3 4">
    <name type="scientific">Novosphingobium hassiacum</name>
    <dbReference type="NCBI Taxonomy" id="173676"/>
    <lineage>
        <taxon>Bacteria</taxon>
        <taxon>Pseudomonadati</taxon>
        <taxon>Pseudomonadota</taxon>
        <taxon>Alphaproteobacteria</taxon>
        <taxon>Sphingomonadales</taxon>
        <taxon>Sphingomonadaceae</taxon>
        <taxon>Novosphingobium</taxon>
    </lineage>
</organism>
<comment type="caution">
    <text evidence="3">The sequence shown here is derived from an EMBL/GenBank/DDBJ whole genome shotgun (WGS) entry which is preliminary data.</text>
</comment>
<dbReference type="InterPro" id="IPR046765">
    <property type="entry name" value="Antitox_RHH"/>
</dbReference>
<name>A0A7W6A125_9SPHN</name>
<accession>A0A7W6A125</accession>
<dbReference type="RefSeq" id="WP_183615251.1">
    <property type="nucleotide sequence ID" value="NZ_JACICY010000026.1"/>
</dbReference>
<dbReference type="AlphaFoldDB" id="A0A7W6A125"/>
<feature type="domain" description="Antitoxin-like ribbon-helix-helix" evidence="2">
    <location>
        <begin position="29"/>
        <end position="78"/>
    </location>
</feature>